<feature type="chain" id="PRO_5012624807" evidence="1">
    <location>
        <begin position="30"/>
        <end position="160"/>
    </location>
</feature>
<accession>A0A239HEH6</accession>
<evidence type="ECO:0000313" key="2">
    <source>
        <dbReference type="EMBL" id="SNS79750.1"/>
    </source>
</evidence>
<proteinExistence type="predicted"/>
<dbReference type="RefSeq" id="WP_143232804.1">
    <property type="nucleotide sequence ID" value="NZ_BOMU01000101.1"/>
</dbReference>
<keyword evidence="1" id="KW-0732">Signal</keyword>
<dbReference type="Proteomes" id="UP000198415">
    <property type="component" value="Unassembled WGS sequence"/>
</dbReference>
<evidence type="ECO:0000256" key="1">
    <source>
        <dbReference type="SAM" id="SignalP"/>
    </source>
</evidence>
<reference evidence="2 3" key="1">
    <citation type="submission" date="2017-06" db="EMBL/GenBank/DDBJ databases">
        <authorList>
            <person name="Kim H.J."/>
            <person name="Triplett B.A."/>
        </authorList>
    </citation>
    <scope>NUCLEOTIDE SEQUENCE [LARGE SCALE GENOMIC DNA]</scope>
    <source>
        <strain evidence="2 3">DSM 43151</strain>
    </source>
</reference>
<protein>
    <submittedName>
        <fullName evidence="2">Uncharacterized protein</fullName>
    </submittedName>
</protein>
<gene>
    <name evidence="2" type="ORF">SAMN06264365_12461</name>
</gene>
<organism evidence="2 3">
    <name type="scientific">Actinoplanes regularis</name>
    <dbReference type="NCBI Taxonomy" id="52697"/>
    <lineage>
        <taxon>Bacteria</taxon>
        <taxon>Bacillati</taxon>
        <taxon>Actinomycetota</taxon>
        <taxon>Actinomycetes</taxon>
        <taxon>Micromonosporales</taxon>
        <taxon>Micromonosporaceae</taxon>
        <taxon>Actinoplanes</taxon>
    </lineage>
</organism>
<dbReference type="EMBL" id="FZNR01000024">
    <property type="protein sequence ID" value="SNS79750.1"/>
    <property type="molecule type" value="Genomic_DNA"/>
</dbReference>
<evidence type="ECO:0000313" key="3">
    <source>
        <dbReference type="Proteomes" id="UP000198415"/>
    </source>
</evidence>
<dbReference type="AlphaFoldDB" id="A0A239HEH6"/>
<feature type="signal peptide" evidence="1">
    <location>
        <begin position="1"/>
        <end position="29"/>
    </location>
</feature>
<keyword evidence="3" id="KW-1185">Reference proteome</keyword>
<name>A0A239HEH6_9ACTN</name>
<dbReference type="OrthoDB" id="4247493at2"/>
<sequence length="160" mass="16926">MSRKSWFTIIVAALIGVIGVGVAPTAAMADTKPGKDLSKVSSLAAVPDIEWNTAVEGTPPSSGLNCVSTTGATACLEAYGDILWVKDTAADSASAVADWDNYVGGTLTRWGYCRNSLGSGKWAYCNKNFTEGSELRLRAAVYDGSEGTWIRWSGTLYLTT</sequence>